<dbReference type="Pfam" id="PF00072">
    <property type="entry name" value="Response_reg"/>
    <property type="match status" value="1"/>
</dbReference>
<reference evidence="5 6" key="1">
    <citation type="submission" date="2019-09" db="EMBL/GenBank/DDBJ databases">
        <title>Isolation of a novel species in the genus Cupriavidus from patients with sepsis using whole genome sequencing.</title>
        <authorList>
            <person name="Kweon O.J."/>
            <person name="Lee M.-K."/>
        </authorList>
    </citation>
    <scope>NUCLEOTIDE SEQUENCE [LARGE SCALE GENOMIC DNA]</scope>
    <source>
        <strain evidence="5 6">MKL-01</strain>
    </source>
</reference>
<dbReference type="PROSITE" id="PS50110">
    <property type="entry name" value="RESPONSE_REGULATORY"/>
    <property type="match status" value="1"/>
</dbReference>
<dbReference type="InterPro" id="IPR050595">
    <property type="entry name" value="Bact_response_regulator"/>
</dbReference>
<evidence type="ECO:0000256" key="2">
    <source>
        <dbReference type="PROSITE-ProRule" id="PRU00169"/>
    </source>
</evidence>
<protein>
    <submittedName>
        <fullName evidence="5">Response regulator</fullName>
    </submittedName>
</protein>
<dbReference type="SMART" id="SM00448">
    <property type="entry name" value="REC"/>
    <property type="match status" value="1"/>
</dbReference>
<evidence type="ECO:0000313" key="6">
    <source>
        <dbReference type="Proteomes" id="UP000324324"/>
    </source>
</evidence>
<sequence>MPSWRGATPPAPGAPLAWQGRNDRDLPTQGITVRTVLVVDDDPAVAHAVASALSRAGFSVELAEDGLAGFDAAQRLHPSVVVTDWVMPRGDGALLCHLLLGDASLSRTPIVVFSSIQTMPEVPNPNVRYCRKPCAPEALIRTIDELLEHS</sequence>
<dbReference type="AlphaFoldDB" id="A0A5M8B494"/>
<accession>A0A5M8B494</accession>
<evidence type="ECO:0000256" key="3">
    <source>
        <dbReference type="SAM" id="MobiDB-lite"/>
    </source>
</evidence>
<comment type="caution">
    <text evidence="5">The sequence shown here is derived from an EMBL/GenBank/DDBJ whole genome shotgun (WGS) entry which is preliminary data.</text>
</comment>
<proteinExistence type="predicted"/>
<dbReference type="GO" id="GO:0000160">
    <property type="term" value="P:phosphorelay signal transduction system"/>
    <property type="evidence" value="ECO:0007669"/>
    <property type="project" value="InterPro"/>
</dbReference>
<dbReference type="InterPro" id="IPR011006">
    <property type="entry name" value="CheY-like_superfamily"/>
</dbReference>
<dbReference type="CDD" id="cd00156">
    <property type="entry name" value="REC"/>
    <property type="match status" value="1"/>
</dbReference>
<evidence type="ECO:0000256" key="1">
    <source>
        <dbReference type="ARBA" id="ARBA00022553"/>
    </source>
</evidence>
<dbReference type="EMBL" id="VWRN01000019">
    <property type="protein sequence ID" value="KAA6129231.1"/>
    <property type="molecule type" value="Genomic_DNA"/>
</dbReference>
<dbReference type="Proteomes" id="UP000324324">
    <property type="component" value="Unassembled WGS sequence"/>
</dbReference>
<keyword evidence="1 2" id="KW-0597">Phosphoprotein</keyword>
<dbReference type="SUPFAM" id="SSF52172">
    <property type="entry name" value="CheY-like"/>
    <property type="match status" value="1"/>
</dbReference>
<evidence type="ECO:0000259" key="4">
    <source>
        <dbReference type="PROSITE" id="PS50110"/>
    </source>
</evidence>
<keyword evidence="6" id="KW-1185">Reference proteome</keyword>
<dbReference type="PANTHER" id="PTHR44591:SF3">
    <property type="entry name" value="RESPONSE REGULATORY DOMAIN-CONTAINING PROTEIN"/>
    <property type="match status" value="1"/>
</dbReference>
<gene>
    <name evidence="5" type="ORF">F1599_05565</name>
</gene>
<name>A0A5M8B494_9BURK</name>
<dbReference type="InterPro" id="IPR001789">
    <property type="entry name" value="Sig_transdc_resp-reg_receiver"/>
</dbReference>
<feature type="region of interest" description="Disordered" evidence="3">
    <location>
        <begin position="1"/>
        <end position="22"/>
    </location>
</feature>
<feature type="domain" description="Response regulatory" evidence="4">
    <location>
        <begin position="35"/>
        <end position="147"/>
    </location>
</feature>
<dbReference type="Gene3D" id="3.40.50.2300">
    <property type="match status" value="1"/>
</dbReference>
<organism evidence="5 6">
    <name type="scientific">Cupriavidus cauae</name>
    <dbReference type="NCBI Taxonomy" id="2608999"/>
    <lineage>
        <taxon>Bacteria</taxon>
        <taxon>Pseudomonadati</taxon>
        <taxon>Pseudomonadota</taxon>
        <taxon>Betaproteobacteria</taxon>
        <taxon>Burkholderiales</taxon>
        <taxon>Burkholderiaceae</taxon>
        <taxon>Cupriavidus</taxon>
    </lineage>
</organism>
<evidence type="ECO:0000313" key="5">
    <source>
        <dbReference type="EMBL" id="KAA6129231.1"/>
    </source>
</evidence>
<dbReference type="PANTHER" id="PTHR44591">
    <property type="entry name" value="STRESS RESPONSE REGULATOR PROTEIN 1"/>
    <property type="match status" value="1"/>
</dbReference>
<feature type="modified residue" description="4-aspartylphosphate" evidence="2">
    <location>
        <position position="84"/>
    </location>
</feature>